<comment type="function">
    <text evidence="15">Minor protein of the capsid that localizes along the inner surface of the virion, within the central cavities beneath the L1 pentamers. Plays a role in capsid stabilization through interaction with the major capsid protein L1. Once the virion enters the host cell, L2 escorts the genomic DNA into the nucleus by promoting escape from the endosomal compartments and traffic through the host Golgi network. Mechanistically, the C-terminus of L2 possesses a cell-penetrating peptide that protudes from the host endosome, interacts with host cytoplasmic retromer cargo and thereby mediates the capsid delivery to the host trans-Golgi network. Plays a role through its interaction with host dynein in the intracellular microtubule-dependent transport of viral capsid toward the nucleus. Mediates the viral genome import into the nucleus through binding to host importins. Once within the nucleus, L2 localizes viral genomes to host PML bodies in order to activate early gene expression for establishment of infection. Later on, promotes late gene expression by interacting with the viral E2 protein and by inhibiting its transcriptional activation functions. During virion assembly, encapsidates the genome by direct interaction with the viral DNA.</text>
</comment>
<keyword evidence="11 15" id="KW-1176">Cytoplasmic inwards viral transport</keyword>
<dbReference type="GO" id="GO:0043657">
    <property type="term" value="C:host cell"/>
    <property type="evidence" value="ECO:0007669"/>
    <property type="project" value="GOC"/>
</dbReference>
<evidence type="ECO:0000256" key="14">
    <source>
        <dbReference type="ARBA" id="ARBA00023296"/>
    </source>
</evidence>
<keyword evidence="5 15" id="KW-0945">Host-virus interaction</keyword>
<gene>
    <name evidence="15 16" type="primary">L2</name>
</gene>
<dbReference type="GO" id="GO:0046718">
    <property type="term" value="P:symbiont entry into host cell"/>
    <property type="evidence" value="ECO:0007669"/>
    <property type="project" value="UniProtKB-KW"/>
</dbReference>
<dbReference type="InterPro" id="IPR000784">
    <property type="entry name" value="Late_L2"/>
</dbReference>
<dbReference type="GO" id="GO:0042025">
    <property type="term" value="C:host cell nucleus"/>
    <property type="evidence" value="ECO:0007669"/>
    <property type="project" value="UniProtKB-SubCell"/>
</dbReference>
<reference evidence="16 17" key="1">
    <citation type="journal article" date="2008" name="Virology">
        <title>Genomic characterization of novel dolphin papillomaviruses provides indications for recombination within the Papillomaviridae.</title>
        <authorList>
            <person name="Rector A."/>
            <person name="Stevens H."/>
            <person name="Lacave G."/>
            <person name="Lemey P."/>
            <person name="Mostmans S."/>
            <person name="Salbany A."/>
            <person name="Vos M."/>
            <person name="Van Doorslaer K."/>
            <person name="Ghim S.J."/>
            <person name="Rehtanz M."/>
            <person name="Bossart G.D."/>
            <person name="Jenson A.B."/>
            <person name="Van Ranst M."/>
        </authorList>
    </citation>
    <scope>NUCLEOTIDE SEQUENCE [LARGE SCALE GENOMIC DNA]</scope>
</reference>
<keyword evidence="3 15" id="KW-0167">Capsid protein</keyword>
<organism evidence="16 17">
    <name type="scientific">Tursiops truncatus papillomavirus type 3</name>
    <dbReference type="NCBI Taxonomy" id="496865"/>
    <lineage>
        <taxon>Viruses</taxon>
        <taxon>Monodnaviria</taxon>
        <taxon>Shotokuvirae</taxon>
        <taxon>Cossaviricota</taxon>
        <taxon>Papovaviricetes</taxon>
        <taxon>Zurhausenvirales</taxon>
        <taxon>Papillomaviridae</taxon>
        <taxon>Firstpapillomavirinae</taxon>
        <taxon>Upsilonpapillomavirus</taxon>
        <taxon>Upsilonpapillomavirus 1</taxon>
    </lineage>
</organism>
<comment type="subunit">
    <text evidence="15">Interacts with major capsid protein L1. Interacts with E2; this interaction inhibits E2 transcriptional activity but not the DNA replication function E2. Interacts with host HSPA8; this interaction is required for L2 nuclear translocation. Interacts with host importins KPNB2 and KPNB3. Forms a complex with importin alpha2-beta1 heterodimers via interaction with the importin alpha2 adapter. Interacts with host DYNLT1; this interaction is essential for virus intracellular transport during entry. Interacts (via C-terminus) with host retromer subunits VPS35 AND VPS29.</text>
</comment>
<evidence type="ECO:0000256" key="3">
    <source>
        <dbReference type="ARBA" id="ARBA00022561"/>
    </source>
</evidence>
<evidence type="ECO:0000313" key="16">
    <source>
        <dbReference type="EMBL" id="ABY73456.1"/>
    </source>
</evidence>
<name>B4XYF2_9PAPI</name>
<keyword evidence="7 15" id="KW-0946">Virion</keyword>
<dbReference type="GO" id="GO:0019028">
    <property type="term" value="C:viral capsid"/>
    <property type="evidence" value="ECO:0007669"/>
    <property type="project" value="UniProtKB-UniRule"/>
</dbReference>
<keyword evidence="14 15" id="KW-1160">Virus entry into host cell</keyword>
<sequence>MRARRRPRAAAEDLYKTCRTGDCLPDVKATYEHDTVADKILKWFSSFVYFGGLGVSSAKGGTGRLPVARPSPGRLPVGGRATLGPGRTGPVPPAASIPIDVIGPADVGPVLESVPAIIDAQSPSVVTLSEGTPVSSGTDLTRFSEVFPGTSAESPAILDIDLTEFGPRTRGDTFATESDLAVFSASEPRVPSHTTTSVYVNPTYEPTVFTTGSTPLIGEGTASENVYILSNLSGQHIGAPTDQSLFEEIELQHIPSTSTPKSPLRGVASSSRRSSLFKAGSLWSKRGIPFRLRPAPTPADLDFLVQPHRYINVEAINPAYNPEESLVLPGDPQSAFPSDLQTLSRPEFTLHNEHIRLNRIGQRASLQLRSGTMLGTNVHYYSELSSIQTEEGIELTLLGSHTGDSTVVNSQAESITIDEGPASAHIIHPMSNIDLHSDSELLDSLSEDFSHAVLVVGSGKRRPIPVSIPSVPVPRRLYAETYSGLYVHHPVYLGSSVPSDWAAPNVVNPFPVSDVVIYSTDDFGDMFRFWHFLRRRRRRRYL</sequence>
<evidence type="ECO:0000256" key="12">
    <source>
        <dbReference type="ARBA" id="ARBA00023125"/>
    </source>
</evidence>
<evidence type="ECO:0000256" key="6">
    <source>
        <dbReference type="ARBA" id="ARBA00022812"/>
    </source>
</evidence>
<evidence type="ECO:0000256" key="8">
    <source>
        <dbReference type="ARBA" id="ARBA00022921"/>
    </source>
</evidence>
<dbReference type="GO" id="GO:0075521">
    <property type="term" value="P:microtubule-dependent intracellular transport of viral material towards nucleus"/>
    <property type="evidence" value="ECO:0007669"/>
    <property type="project" value="UniProtKB-UniRule"/>
</dbReference>
<protein>
    <recommendedName>
        <fullName evidence="15">Minor capsid protein L2</fullName>
    </recommendedName>
</protein>
<dbReference type="GO" id="GO:0003677">
    <property type="term" value="F:DNA binding"/>
    <property type="evidence" value="ECO:0007669"/>
    <property type="project" value="UniProtKB-UniRule"/>
</dbReference>
<dbReference type="GO" id="GO:0005198">
    <property type="term" value="F:structural molecule activity"/>
    <property type="evidence" value="ECO:0007669"/>
    <property type="project" value="UniProtKB-UniRule"/>
</dbReference>
<evidence type="ECO:0000256" key="1">
    <source>
        <dbReference type="ARBA" id="ARBA00022524"/>
    </source>
</evidence>
<evidence type="ECO:0000256" key="9">
    <source>
        <dbReference type="ARBA" id="ARBA00022952"/>
    </source>
</evidence>
<comment type="PTM">
    <text evidence="15">Highly phosphorylated.</text>
</comment>
<comment type="caution">
    <text evidence="15">Lacks conserved residue(s) required for the propagation of feature annotation.</text>
</comment>
<keyword evidence="12 15" id="KW-0238">DNA-binding</keyword>
<evidence type="ECO:0000256" key="13">
    <source>
        <dbReference type="ARBA" id="ARBA00023157"/>
    </source>
</evidence>
<dbReference type="HAMAP" id="MF_04003">
    <property type="entry name" value="PPV_L2"/>
    <property type="match status" value="1"/>
</dbReference>
<evidence type="ECO:0000256" key="15">
    <source>
        <dbReference type="HAMAP-Rule" id="MF_04003"/>
    </source>
</evidence>
<comment type="similarity">
    <text evidence="15">Belongs to the papillomaviridae L2 protein family.</text>
</comment>
<dbReference type="GO" id="GO:0075732">
    <property type="term" value="P:viral penetration into host nucleus"/>
    <property type="evidence" value="ECO:0007669"/>
    <property type="project" value="UniProtKB-KW"/>
</dbReference>
<keyword evidence="8 15" id="KW-0426">Late protein</keyword>
<keyword evidence="13" id="KW-1015">Disulfide bond</keyword>
<accession>B4XYF2</accession>
<evidence type="ECO:0000313" key="17">
    <source>
        <dbReference type="Proteomes" id="UP000098339"/>
    </source>
</evidence>
<keyword evidence="2 15" id="KW-0597">Phosphoprotein</keyword>
<comment type="subcellular location">
    <subcellularLocation>
        <location evidence="15">Virion</location>
    </subcellularLocation>
    <subcellularLocation>
        <location evidence="15">Host nucleus</location>
    </subcellularLocation>
</comment>
<keyword evidence="4 15" id="KW-1048">Host nucleus</keyword>
<keyword evidence="6" id="KW-1040">Host Golgi apparatus</keyword>
<keyword evidence="1 15" id="KW-1163">Viral penetration into host nucleus</keyword>
<evidence type="ECO:0000256" key="7">
    <source>
        <dbReference type="ARBA" id="ARBA00022844"/>
    </source>
</evidence>
<evidence type="ECO:0000256" key="4">
    <source>
        <dbReference type="ARBA" id="ARBA00022562"/>
    </source>
</evidence>
<dbReference type="Pfam" id="PF00513">
    <property type="entry name" value="Late_protein_L2"/>
    <property type="match status" value="1"/>
</dbReference>
<keyword evidence="9 15" id="KW-1177">Microtubular inwards viral transport</keyword>
<dbReference type="EMBL" id="EU240895">
    <property type="protein sequence ID" value="ABY73456.1"/>
    <property type="molecule type" value="Genomic_DNA"/>
</dbReference>
<evidence type="ECO:0000256" key="5">
    <source>
        <dbReference type="ARBA" id="ARBA00022581"/>
    </source>
</evidence>
<keyword evidence="10" id="KW-1039">Host endosome</keyword>
<evidence type="ECO:0000256" key="10">
    <source>
        <dbReference type="ARBA" id="ARBA00023046"/>
    </source>
</evidence>
<evidence type="ECO:0000256" key="2">
    <source>
        <dbReference type="ARBA" id="ARBA00022553"/>
    </source>
</evidence>
<dbReference type="Proteomes" id="UP000098339">
    <property type="component" value="Segment"/>
</dbReference>
<evidence type="ECO:0000256" key="11">
    <source>
        <dbReference type="ARBA" id="ARBA00023120"/>
    </source>
</evidence>
<proteinExistence type="inferred from homology"/>